<dbReference type="RefSeq" id="XP_015656926.1">
    <property type="nucleotide sequence ID" value="XM_015804352.1"/>
</dbReference>
<dbReference type="Proteomes" id="UP000037923">
    <property type="component" value="Unassembled WGS sequence"/>
</dbReference>
<dbReference type="EMBL" id="LGTL01000013">
    <property type="protein sequence ID" value="KPA78486.1"/>
    <property type="molecule type" value="Genomic_DNA"/>
</dbReference>
<evidence type="ECO:0000256" key="2">
    <source>
        <dbReference type="SAM" id="MobiDB-lite"/>
    </source>
</evidence>
<name>A0A0N0DU66_LEPPY</name>
<dbReference type="VEuPathDB" id="TriTrypDB:LpyrH10_13_0480"/>
<dbReference type="RefSeq" id="XP_015656925.1">
    <property type="nucleotide sequence ID" value="XM_015804351.1"/>
</dbReference>
<evidence type="ECO:0000313" key="3">
    <source>
        <dbReference type="EMBL" id="KPA78488.1"/>
    </source>
</evidence>
<gene>
    <name evidence="3" type="ORF">ABB37_06103</name>
</gene>
<feature type="compositionally biased region" description="Polar residues" evidence="2">
    <location>
        <begin position="32"/>
        <end position="45"/>
    </location>
</feature>
<dbReference type="GeneID" id="26906392"/>
<dbReference type="OMA" id="CCRIGYQ"/>
<comment type="caution">
    <text evidence="3">The sequence shown here is derived from an EMBL/GenBank/DDBJ whole genome shotgun (WGS) entry which is preliminary data.</text>
</comment>
<reference evidence="3 4" key="1">
    <citation type="submission" date="2015-07" db="EMBL/GenBank/DDBJ databases">
        <title>High-quality genome of monoxenous trypanosomatid Leptomonas pyrrhocoris.</title>
        <authorList>
            <person name="Flegontov P."/>
            <person name="Butenko A."/>
            <person name="Firsov S."/>
            <person name="Vlcek C."/>
            <person name="Logacheva M.D."/>
            <person name="Field M."/>
            <person name="Filatov D."/>
            <person name="Flegontova O."/>
            <person name="Gerasimov E."/>
            <person name="Jackson A.P."/>
            <person name="Kelly S."/>
            <person name="Opperdoes F."/>
            <person name="O'Reilly A."/>
            <person name="Votypka J."/>
            <person name="Yurchenko V."/>
            <person name="Lukes J."/>
        </authorList>
    </citation>
    <scope>NUCLEOTIDE SEQUENCE [LARGE SCALE GENOMIC DNA]</scope>
    <source>
        <strain evidence="3">H10</strain>
    </source>
</reference>
<evidence type="ECO:0000256" key="1">
    <source>
        <dbReference type="ARBA" id="ARBA00011026"/>
    </source>
</evidence>
<dbReference type="RefSeq" id="XP_015656927.1">
    <property type="nucleotide sequence ID" value="XM_015804353.1"/>
</dbReference>
<feature type="region of interest" description="Disordered" evidence="2">
    <location>
        <begin position="1"/>
        <end position="64"/>
    </location>
</feature>
<proteinExistence type="inferred from homology"/>
<sequence>MPPKQLPSAKPTRMAGPVSSSRASGSRHGQLVPSTQRGDGRSSNARAMPRVHGAAGGAAASSSALVGGNKPVYGELVESDEVHDEIRALGTEVKSMIAQHLPRHGTSEEQVAWGVRQFGPSKESRAALNKENDAAKLAWERGVYCVWRCTEQPKLRGANNDFCCRLGYRHVCFCGHPMAAHTTPACASNMAATSSSSSSLPNPKFSPVSDRQLAQWKAPCEETGCACAAFRYIPNSPLEIGEGWLTRRANWKPAEWSAKCRCGHGHKAHDPASSSRMRCRSCGGCSGFTSAFLCVVCDLPWEAHETVWESEGAREQAGFPVREAYAPLANFEWDLRELVLTDATMGGKIEPPATYLALRGRENTSSRSPRRRIGGGDGGGPSGVLPPLSSPEMTATPASVPDAAPAVEVEYCAGCATIYRSAASNFCAKCGRPRPRRSTTLR</sequence>
<organism evidence="3 4">
    <name type="scientific">Leptomonas pyrrhocoris</name>
    <name type="common">Firebug parasite</name>
    <dbReference type="NCBI Taxonomy" id="157538"/>
    <lineage>
        <taxon>Eukaryota</taxon>
        <taxon>Discoba</taxon>
        <taxon>Euglenozoa</taxon>
        <taxon>Kinetoplastea</taxon>
        <taxon>Metakinetoplastina</taxon>
        <taxon>Trypanosomatida</taxon>
        <taxon>Trypanosomatidae</taxon>
        <taxon>Leishmaniinae</taxon>
        <taxon>Leptomonas</taxon>
    </lineage>
</organism>
<evidence type="ECO:0000313" key="4">
    <source>
        <dbReference type="Proteomes" id="UP000037923"/>
    </source>
</evidence>
<dbReference type="PANTHER" id="PTHR31214:SF3">
    <property type="entry name" value="PROTEIN FAM221B"/>
    <property type="match status" value="1"/>
</dbReference>
<dbReference type="EMBL" id="LGTL01000013">
    <property type="protein sequence ID" value="KPA78488.1"/>
    <property type="molecule type" value="Genomic_DNA"/>
</dbReference>
<dbReference type="Pfam" id="PF14753">
    <property type="entry name" value="FAM221"/>
    <property type="match status" value="1"/>
</dbReference>
<dbReference type="PANTHER" id="PTHR31214">
    <property type="entry name" value="PROTEIN FAM221A-RELATED"/>
    <property type="match status" value="1"/>
</dbReference>
<comment type="similarity">
    <text evidence="1">Belongs to the FAM221 family.</text>
</comment>
<keyword evidence="4" id="KW-1185">Reference proteome</keyword>
<dbReference type="OrthoDB" id="196393at2759"/>
<dbReference type="AlphaFoldDB" id="A0A0N0DU66"/>
<dbReference type="InterPro" id="IPR026755">
    <property type="entry name" value="Fam221a/b"/>
</dbReference>
<protein>
    <submittedName>
        <fullName evidence="3">Uncharacterized protein</fullName>
    </submittedName>
</protein>
<feature type="region of interest" description="Disordered" evidence="2">
    <location>
        <begin position="354"/>
        <end position="399"/>
    </location>
</feature>
<dbReference type="EMBL" id="LGTL01000013">
    <property type="protein sequence ID" value="KPA78487.1"/>
    <property type="molecule type" value="Genomic_DNA"/>
</dbReference>
<accession>A0A0N0DU66</accession>